<reference evidence="2 3" key="1">
    <citation type="journal article" date="2017" name="Gigascience">
        <title>Draft genome of the honey bee ectoparasitic mite, Tropilaelaps mercedesae, is shaped by the parasitic life history.</title>
        <authorList>
            <person name="Dong X."/>
            <person name="Armstrong S.D."/>
            <person name="Xia D."/>
            <person name="Makepeace B.L."/>
            <person name="Darby A.C."/>
            <person name="Kadowaki T."/>
        </authorList>
    </citation>
    <scope>NUCLEOTIDE SEQUENCE [LARGE SCALE GENOMIC DNA]</scope>
    <source>
        <strain evidence="2">Wuxi-XJTLU</strain>
    </source>
</reference>
<organism evidence="2 3">
    <name type="scientific">Tropilaelaps mercedesae</name>
    <dbReference type="NCBI Taxonomy" id="418985"/>
    <lineage>
        <taxon>Eukaryota</taxon>
        <taxon>Metazoa</taxon>
        <taxon>Ecdysozoa</taxon>
        <taxon>Arthropoda</taxon>
        <taxon>Chelicerata</taxon>
        <taxon>Arachnida</taxon>
        <taxon>Acari</taxon>
        <taxon>Parasitiformes</taxon>
        <taxon>Mesostigmata</taxon>
        <taxon>Gamasina</taxon>
        <taxon>Dermanyssoidea</taxon>
        <taxon>Laelapidae</taxon>
        <taxon>Tropilaelaps</taxon>
    </lineage>
</organism>
<comment type="similarity">
    <text evidence="1">Belongs to the actin family.</text>
</comment>
<evidence type="ECO:0000313" key="3">
    <source>
        <dbReference type="Proteomes" id="UP000192247"/>
    </source>
</evidence>
<dbReference type="PANTHER" id="PTHR11937">
    <property type="entry name" value="ACTIN"/>
    <property type="match status" value="1"/>
</dbReference>
<dbReference type="Proteomes" id="UP000192247">
    <property type="component" value="Unassembled WGS sequence"/>
</dbReference>
<evidence type="ECO:0000313" key="2">
    <source>
        <dbReference type="EMBL" id="OQR71989.1"/>
    </source>
</evidence>
<dbReference type="SMART" id="SM00268">
    <property type="entry name" value="ACTIN"/>
    <property type="match status" value="1"/>
</dbReference>
<keyword evidence="3" id="KW-1185">Reference proteome</keyword>
<dbReference type="InterPro" id="IPR004000">
    <property type="entry name" value="Actin"/>
</dbReference>
<dbReference type="EMBL" id="MNPL01012875">
    <property type="protein sequence ID" value="OQR71989.1"/>
    <property type="molecule type" value="Genomic_DNA"/>
</dbReference>
<dbReference type="OrthoDB" id="5572108at2759"/>
<dbReference type="Gene3D" id="3.30.420.40">
    <property type="match status" value="2"/>
</dbReference>
<dbReference type="SUPFAM" id="SSF53067">
    <property type="entry name" value="Actin-like ATPase domain"/>
    <property type="match status" value="2"/>
</dbReference>
<name>A0A1V9XER6_9ACAR</name>
<dbReference type="Gene3D" id="3.90.640.10">
    <property type="entry name" value="Actin, Chain A, domain 4"/>
    <property type="match status" value="1"/>
</dbReference>
<dbReference type="AlphaFoldDB" id="A0A1V9XER6"/>
<comment type="caution">
    <text evidence="2">The sequence shown here is derived from an EMBL/GenBank/DDBJ whole genome shotgun (WGS) entry which is preliminary data.</text>
</comment>
<evidence type="ECO:0000256" key="1">
    <source>
        <dbReference type="RuleBase" id="RU000487"/>
    </source>
</evidence>
<accession>A0A1V9XER6</accession>
<dbReference type="InParanoid" id="A0A1V9XER6"/>
<dbReference type="Pfam" id="PF00022">
    <property type="entry name" value="Actin"/>
    <property type="match status" value="2"/>
</dbReference>
<proteinExistence type="inferred from homology"/>
<protein>
    <submittedName>
        <fullName evidence="2">Actin-related protein 8-like</fullName>
    </submittedName>
</protein>
<sequence length="457" mass="51062">MGEDNSYVEVASDTEKLFGEDALRVRPDAEFDLFWPMRRGRLNLHKGVGGSLSAVLHDLKDIWEWAIREHLGTDPAGKSAILIIPDVYVAEHVKRTVEMLFTELGFQRLFLHVESVCAAFGAGMASACVVDIGEQKTLITCVDDGISLKQTRLLMEFGGADLTQLMRHLLKDKMPWNDARPSSVYDSRLLDRIKQSFCHLNLDHCGPIEGKFVHSPPGEVPREFALSVGEEAMIVVLGAFCPDMLVLTGPKGSHLHAPQVCDPQDPHDDLYILQTQRKRGDAEFDEGDDEDGLPTELKDPIRLETIPIPQAKNLEKDSRHAPKGTKITQSLCSFVYLRSLQVLGVDAAILQSVERCESEDVKRKMLSQLLLVGGGLAHFPGVATWLRNRLAMQMPKSLRGEPIDIATRAKELPPDSCVWRGASIMSQLDTSHELWIPAVDWRRYGSKILRERAVFGW</sequence>
<gene>
    <name evidence="2" type="ORF">BIW11_10659</name>
</gene>
<dbReference type="FunCoup" id="A0A1V9XER6">
    <property type="interactions" value="1607"/>
</dbReference>
<dbReference type="STRING" id="418985.A0A1V9XER6"/>
<dbReference type="CDD" id="cd10206">
    <property type="entry name" value="ASKHA_NBD_Arp8-like"/>
    <property type="match status" value="1"/>
</dbReference>
<dbReference type="InterPro" id="IPR043129">
    <property type="entry name" value="ATPase_NBD"/>
</dbReference>